<sequence>MQALQRGRQTLCQHQAGFGQLHAWAPALKQGLTAPMLQSLYMAADGAVSQVTFRRGAAEATQAGSSFEGLQAWQGR</sequence>
<keyword evidence="2" id="KW-1185">Reference proteome</keyword>
<name>A0ABQ5YJC7_9NEIS</name>
<reference evidence="2" key="1">
    <citation type="journal article" date="2019" name="Int. J. Syst. Evol. Microbiol.">
        <title>The Global Catalogue of Microorganisms (GCM) 10K type strain sequencing project: providing services to taxonomists for standard genome sequencing and annotation.</title>
        <authorList>
            <consortium name="The Broad Institute Genomics Platform"/>
            <consortium name="The Broad Institute Genome Sequencing Center for Infectious Disease"/>
            <person name="Wu L."/>
            <person name="Ma J."/>
        </authorList>
    </citation>
    <scope>NUCLEOTIDE SEQUENCE [LARGE SCALE GENOMIC DNA]</scope>
    <source>
        <strain evidence="2">NBRC 110044</strain>
    </source>
</reference>
<gene>
    <name evidence="1" type="ORF">GCM10007907_25720</name>
</gene>
<comment type="caution">
    <text evidence="1">The sequence shown here is derived from an EMBL/GenBank/DDBJ whole genome shotgun (WGS) entry which is preliminary data.</text>
</comment>
<dbReference type="Proteomes" id="UP001156706">
    <property type="component" value="Unassembled WGS sequence"/>
</dbReference>
<dbReference type="EMBL" id="BSOG01000002">
    <property type="protein sequence ID" value="GLR13782.1"/>
    <property type="molecule type" value="Genomic_DNA"/>
</dbReference>
<organism evidence="1 2">
    <name type="scientific">Chitinimonas prasina</name>
    <dbReference type="NCBI Taxonomy" id="1434937"/>
    <lineage>
        <taxon>Bacteria</taxon>
        <taxon>Pseudomonadati</taxon>
        <taxon>Pseudomonadota</taxon>
        <taxon>Betaproteobacteria</taxon>
        <taxon>Neisseriales</taxon>
        <taxon>Chitinibacteraceae</taxon>
        <taxon>Chitinimonas</taxon>
    </lineage>
</organism>
<accession>A0ABQ5YJC7</accession>
<protein>
    <submittedName>
        <fullName evidence="1">Uncharacterized protein</fullName>
    </submittedName>
</protein>
<proteinExistence type="predicted"/>
<evidence type="ECO:0000313" key="1">
    <source>
        <dbReference type="EMBL" id="GLR13782.1"/>
    </source>
</evidence>
<evidence type="ECO:0000313" key="2">
    <source>
        <dbReference type="Proteomes" id="UP001156706"/>
    </source>
</evidence>